<protein>
    <submittedName>
        <fullName evidence="2">Thioredoxin-like protein</fullName>
    </submittedName>
</protein>
<feature type="compositionally biased region" description="Acidic residues" evidence="1">
    <location>
        <begin position="194"/>
        <end position="203"/>
    </location>
</feature>
<evidence type="ECO:0000256" key="1">
    <source>
        <dbReference type="SAM" id="MobiDB-lite"/>
    </source>
</evidence>
<organism evidence="2 3">
    <name type="scientific">Aspergillus pseudoustus</name>
    <dbReference type="NCBI Taxonomy" id="1810923"/>
    <lineage>
        <taxon>Eukaryota</taxon>
        <taxon>Fungi</taxon>
        <taxon>Dikarya</taxon>
        <taxon>Ascomycota</taxon>
        <taxon>Pezizomycotina</taxon>
        <taxon>Eurotiomycetes</taxon>
        <taxon>Eurotiomycetidae</taxon>
        <taxon>Eurotiales</taxon>
        <taxon>Aspergillaceae</taxon>
        <taxon>Aspergillus</taxon>
        <taxon>Aspergillus subgen. Nidulantes</taxon>
    </lineage>
</organism>
<proteinExistence type="predicted"/>
<evidence type="ECO:0000313" key="3">
    <source>
        <dbReference type="Proteomes" id="UP001610446"/>
    </source>
</evidence>
<dbReference type="Gene3D" id="3.40.30.10">
    <property type="entry name" value="Glutaredoxin"/>
    <property type="match status" value="1"/>
</dbReference>
<accession>A0ABR4K845</accession>
<dbReference type="SUPFAM" id="SSF52833">
    <property type="entry name" value="Thioredoxin-like"/>
    <property type="match status" value="1"/>
</dbReference>
<keyword evidence="3" id="KW-1185">Reference proteome</keyword>
<dbReference type="Proteomes" id="UP001610446">
    <property type="component" value="Unassembled WGS sequence"/>
</dbReference>
<gene>
    <name evidence="2" type="ORF">BJY01DRAFT_211824</name>
</gene>
<dbReference type="CDD" id="cd02989">
    <property type="entry name" value="Phd_like_TxnDC9"/>
    <property type="match status" value="1"/>
</dbReference>
<name>A0ABR4K845_9EURO</name>
<dbReference type="InterPro" id="IPR036249">
    <property type="entry name" value="Thioredoxin-like_sf"/>
</dbReference>
<dbReference type="PANTHER" id="PTHR21148">
    <property type="entry name" value="THIOREDOXIN DOMAIN-CONTAINING PROTEIN 9"/>
    <property type="match status" value="1"/>
</dbReference>
<evidence type="ECO:0000313" key="2">
    <source>
        <dbReference type="EMBL" id="KAL2848470.1"/>
    </source>
</evidence>
<sequence length="231" mass="25688">MPQDVPQRDIDPQDLDLDDDALFKALEEEDDTSYRANRIEQLNAEFATAGKGNQTTTTVIQDSLYPTIKSDQALLGFTTEINRCVIHFAHPDFARCATMDEHIKALAARHQDVRFARVDVRETPFVVEKLKIRVLPCVVGFLDGVGVERVVGFEGLGSGGRDGSDGFSTATLEMRLLWKGILSQKKFKTGDDKGSEEDVEEEDDGKRRKRGIRTGNPRAVKDGGGDDDDWD</sequence>
<reference evidence="2 3" key="1">
    <citation type="submission" date="2024-07" db="EMBL/GenBank/DDBJ databases">
        <title>Section-level genome sequencing and comparative genomics of Aspergillus sections Usti and Cavernicolus.</title>
        <authorList>
            <consortium name="Lawrence Berkeley National Laboratory"/>
            <person name="Nybo J.L."/>
            <person name="Vesth T.C."/>
            <person name="Theobald S."/>
            <person name="Frisvad J.C."/>
            <person name="Larsen T.O."/>
            <person name="Kjaerboelling I."/>
            <person name="Rothschild-Mancinelli K."/>
            <person name="Lyhne E.K."/>
            <person name="Kogle M.E."/>
            <person name="Barry K."/>
            <person name="Clum A."/>
            <person name="Na H."/>
            <person name="Ledsgaard L."/>
            <person name="Lin J."/>
            <person name="Lipzen A."/>
            <person name="Kuo A."/>
            <person name="Riley R."/>
            <person name="Mondo S."/>
            <person name="Labutti K."/>
            <person name="Haridas S."/>
            <person name="Pangalinan J."/>
            <person name="Salamov A.A."/>
            <person name="Simmons B.A."/>
            <person name="Magnuson J.K."/>
            <person name="Chen J."/>
            <person name="Drula E."/>
            <person name="Henrissat B."/>
            <person name="Wiebenga A."/>
            <person name="Lubbers R.J."/>
            <person name="Gomes A.C."/>
            <person name="Makela M.R."/>
            <person name="Stajich J."/>
            <person name="Grigoriev I.V."/>
            <person name="Mortensen U.H."/>
            <person name="De Vries R.P."/>
            <person name="Baker S.E."/>
            <person name="Andersen M.R."/>
        </authorList>
    </citation>
    <scope>NUCLEOTIDE SEQUENCE [LARGE SCALE GENOMIC DNA]</scope>
    <source>
        <strain evidence="2 3">CBS 123904</strain>
    </source>
</reference>
<comment type="caution">
    <text evidence="2">The sequence shown here is derived from an EMBL/GenBank/DDBJ whole genome shotgun (WGS) entry which is preliminary data.</text>
</comment>
<feature type="region of interest" description="Disordered" evidence="1">
    <location>
        <begin position="187"/>
        <end position="231"/>
    </location>
</feature>
<dbReference type="EMBL" id="JBFXLU010000049">
    <property type="protein sequence ID" value="KAL2848470.1"/>
    <property type="molecule type" value="Genomic_DNA"/>
</dbReference>